<protein>
    <submittedName>
        <fullName evidence="2">Uncharacterized protein</fullName>
    </submittedName>
</protein>
<sequence>MTLSKRRPDECSSYPPSSPFRSSMKSAAYVVHSAIRTANTVKTDTFDGKHAHPFHGDLSSRVPSRPRLQLRKWSRVRACLVTVTLAESELIYESNLTLEIEATLFSTNSALMSWRVYIMTGNRLSISGSSYVRACLIIASWTQGTGDDSWGTPPLEVYTPFEDKYMRTGVKTVNFDLDGCQSAIWMPHIVISTSMMLINIQGHRCCTGAAYNRTDMAKF</sequence>
<proteinExistence type="predicted"/>
<feature type="region of interest" description="Disordered" evidence="1">
    <location>
        <begin position="1"/>
        <end position="22"/>
    </location>
</feature>
<organism evidence="2 3">
    <name type="scientific">Armillaria gallica</name>
    <name type="common">Bulbous honey fungus</name>
    <name type="synonym">Armillaria bulbosa</name>
    <dbReference type="NCBI Taxonomy" id="47427"/>
    <lineage>
        <taxon>Eukaryota</taxon>
        <taxon>Fungi</taxon>
        <taxon>Dikarya</taxon>
        <taxon>Basidiomycota</taxon>
        <taxon>Agaricomycotina</taxon>
        <taxon>Agaricomycetes</taxon>
        <taxon>Agaricomycetidae</taxon>
        <taxon>Agaricales</taxon>
        <taxon>Marasmiineae</taxon>
        <taxon>Physalacriaceae</taxon>
        <taxon>Armillaria</taxon>
    </lineage>
</organism>
<dbReference type="InParanoid" id="A0A2H3DSJ3"/>
<feature type="compositionally biased region" description="Low complexity" evidence="1">
    <location>
        <begin position="12"/>
        <end position="22"/>
    </location>
</feature>
<accession>A0A2H3DSJ3</accession>
<evidence type="ECO:0000313" key="2">
    <source>
        <dbReference type="EMBL" id="PBK98171.1"/>
    </source>
</evidence>
<reference evidence="3" key="1">
    <citation type="journal article" date="2017" name="Nat. Ecol. Evol.">
        <title>Genome expansion and lineage-specific genetic innovations in the forest pathogenic fungi Armillaria.</title>
        <authorList>
            <person name="Sipos G."/>
            <person name="Prasanna A.N."/>
            <person name="Walter M.C."/>
            <person name="O'Connor E."/>
            <person name="Balint B."/>
            <person name="Krizsan K."/>
            <person name="Kiss B."/>
            <person name="Hess J."/>
            <person name="Varga T."/>
            <person name="Slot J."/>
            <person name="Riley R."/>
            <person name="Boka B."/>
            <person name="Rigling D."/>
            <person name="Barry K."/>
            <person name="Lee J."/>
            <person name="Mihaltcheva S."/>
            <person name="LaButti K."/>
            <person name="Lipzen A."/>
            <person name="Waldron R."/>
            <person name="Moloney N.M."/>
            <person name="Sperisen C."/>
            <person name="Kredics L."/>
            <person name="Vagvoelgyi C."/>
            <person name="Patrignani A."/>
            <person name="Fitzpatrick D."/>
            <person name="Nagy I."/>
            <person name="Doyle S."/>
            <person name="Anderson J.B."/>
            <person name="Grigoriev I.V."/>
            <person name="Gueldener U."/>
            <person name="Muensterkoetter M."/>
            <person name="Nagy L.G."/>
        </authorList>
    </citation>
    <scope>NUCLEOTIDE SEQUENCE [LARGE SCALE GENOMIC DNA]</scope>
    <source>
        <strain evidence="3">Ar21-2</strain>
    </source>
</reference>
<name>A0A2H3DSJ3_ARMGA</name>
<dbReference type="OMA" id="DCESAIW"/>
<evidence type="ECO:0000313" key="3">
    <source>
        <dbReference type="Proteomes" id="UP000217790"/>
    </source>
</evidence>
<evidence type="ECO:0000256" key="1">
    <source>
        <dbReference type="SAM" id="MobiDB-lite"/>
    </source>
</evidence>
<gene>
    <name evidence="2" type="ORF">ARMGADRAFT_569377</name>
</gene>
<keyword evidence="3" id="KW-1185">Reference proteome</keyword>
<dbReference type="AlphaFoldDB" id="A0A2H3DSJ3"/>
<dbReference type="EMBL" id="KZ293648">
    <property type="protein sequence ID" value="PBK98171.1"/>
    <property type="molecule type" value="Genomic_DNA"/>
</dbReference>
<dbReference type="Proteomes" id="UP000217790">
    <property type="component" value="Unassembled WGS sequence"/>
</dbReference>
<dbReference type="OrthoDB" id="3110590at2759"/>
<feature type="compositionally biased region" description="Basic and acidic residues" evidence="1">
    <location>
        <begin position="1"/>
        <end position="10"/>
    </location>
</feature>